<feature type="domain" description="Helix-turn-helix" evidence="1">
    <location>
        <begin position="30"/>
        <end position="78"/>
    </location>
</feature>
<gene>
    <name evidence="2" type="ORF">TRN7648_00879</name>
</gene>
<dbReference type="OrthoDB" id="9801242at2"/>
<dbReference type="Proteomes" id="UP000054935">
    <property type="component" value="Unassembled WGS sequence"/>
</dbReference>
<dbReference type="Pfam" id="PF12728">
    <property type="entry name" value="HTH_17"/>
    <property type="match status" value="1"/>
</dbReference>
<organism evidence="2 3">
    <name type="scientific">Tropicibacter naphthalenivorans</name>
    <dbReference type="NCBI Taxonomy" id="441103"/>
    <lineage>
        <taxon>Bacteria</taxon>
        <taxon>Pseudomonadati</taxon>
        <taxon>Pseudomonadota</taxon>
        <taxon>Alphaproteobacteria</taxon>
        <taxon>Rhodobacterales</taxon>
        <taxon>Roseobacteraceae</taxon>
        <taxon>Tropicibacter</taxon>
    </lineage>
</organism>
<sequence>MLQHHTATAAMPVPRNVDAPERREPSLLIDLKEVCALVAVSESTLRRMMDAGDFPKGKALSRQVRRWRRADVEAWIAEKFDA</sequence>
<name>A0A0P1G3K8_9RHOB</name>
<reference evidence="2 3" key="1">
    <citation type="submission" date="2015-09" db="EMBL/GenBank/DDBJ databases">
        <authorList>
            <consortium name="Swine Surveillance"/>
        </authorList>
    </citation>
    <scope>NUCLEOTIDE SEQUENCE [LARGE SCALE GENOMIC DNA]</scope>
    <source>
        <strain evidence="2 3">CECT 7648</strain>
    </source>
</reference>
<protein>
    <submittedName>
        <fullName evidence="2">Putative transcriptional regulator</fullName>
    </submittedName>
</protein>
<dbReference type="InterPro" id="IPR009061">
    <property type="entry name" value="DNA-bd_dom_put_sf"/>
</dbReference>
<evidence type="ECO:0000259" key="1">
    <source>
        <dbReference type="Pfam" id="PF12728"/>
    </source>
</evidence>
<keyword evidence="3" id="KW-1185">Reference proteome</keyword>
<evidence type="ECO:0000313" key="2">
    <source>
        <dbReference type="EMBL" id="CUH76291.1"/>
    </source>
</evidence>
<dbReference type="EMBL" id="CYSE01000001">
    <property type="protein sequence ID" value="CUH76291.1"/>
    <property type="molecule type" value="Genomic_DNA"/>
</dbReference>
<proteinExistence type="predicted"/>
<evidence type="ECO:0000313" key="3">
    <source>
        <dbReference type="Proteomes" id="UP000054935"/>
    </source>
</evidence>
<dbReference type="Gene3D" id="1.10.238.160">
    <property type="match status" value="1"/>
</dbReference>
<dbReference type="STRING" id="441103.TRN7648_00879"/>
<dbReference type="SUPFAM" id="SSF46955">
    <property type="entry name" value="Putative DNA-binding domain"/>
    <property type="match status" value="1"/>
</dbReference>
<dbReference type="RefSeq" id="WP_058246383.1">
    <property type="nucleotide sequence ID" value="NZ_CYSE01000001.1"/>
</dbReference>
<accession>A0A0P1G3K8</accession>
<dbReference type="InterPro" id="IPR041657">
    <property type="entry name" value="HTH_17"/>
</dbReference>
<dbReference type="AlphaFoldDB" id="A0A0P1G3K8"/>